<keyword evidence="2" id="KW-0436">Ligase</keyword>
<dbReference type="GO" id="GO:0004141">
    <property type="term" value="F:dethiobiotin synthase activity"/>
    <property type="evidence" value="ECO:0007669"/>
    <property type="project" value="UniProtKB-UniRule"/>
</dbReference>
<dbReference type="UniPathway" id="UPA00078">
    <property type="reaction ID" value="UER00161"/>
</dbReference>
<feature type="binding site" evidence="2">
    <location>
        <position position="276"/>
    </location>
    <ligand>
        <name>Mg(2+)</name>
        <dbReference type="ChEBI" id="CHEBI:18420"/>
    </ligand>
</feature>
<evidence type="ECO:0000313" key="4">
    <source>
        <dbReference type="EMBL" id="AEI38100.1"/>
    </source>
</evidence>
<dbReference type="EC" id="6.3.3.3" evidence="2"/>
<comment type="subcellular location">
    <subcellularLocation>
        <location evidence="2">Cytoplasm</location>
    </subcellularLocation>
</comment>
<comment type="subunit">
    <text evidence="2">Homodimer.</text>
</comment>
<dbReference type="PATRIC" id="fig|579138.3.peg.1279"/>
<keyword evidence="2" id="KW-0067">ATP-binding</keyword>
<dbReference type="Gene3D" id="3.40.50.150">
    <property type="entry name" value="Vaccinia Virus protein VP39"/>
    <property type="match status" value="1"/>
</dbReference>
<protein>
    <recommendedName>
        <fullName evidence="2">ATP-dependent dethiobiotin synthetase BioD</fullName>
        <ecNumber evidence="2">6.3.3.3</ecNumber>
    </recommendedName>
    <alternativeName>
        <fullName evidence="2">DTB synthetase</fullName>
        <shortName evidence="2">DTBS</shortName>
    </alternativeName>
    <alternativeName>
        <fullName evidence="2">Dethiobiotin synthase</fullName>
    </alternativeName>
</protein>
<dbReference type="GO" id="GO:0005737">
    <property type="term" value="C:cytoplasm"/>
    <property type="evidence" value="ECO:0007669"/>
    <property type="project" value="UniProtKB-SubCell"/>
</dbReference>
<keyword evidence="1 2" id="KW-0093">Biotin biosynthesis</keyword>
<keyword evidence="2" id="KW-0479">Metal-binding</keyword>
<comment type="function">
    <text evidence="2">Catalyzes a mechanistically unusual reaction, the ATP-dependent insertion of CO2 between the N7 and N8 nitrogen atoms of 7,8-diaminopelargonic acid (DAPA, also called 7,8-diammoniononanoate) to form a ureido ring.</text>
</comment>
<dbReference type="CDD" id="cd03109">
    <property type="entry name" value="DTBS"/>
    <property type="match status" value="1"/>
</dbReference>
<dbReference type="HAMAP" id="MF_00336">
    <property type="entry name" value="BioD"/>
    <property type="match status" value="1"/>
</dbReference>
<name>F8EU79_ZYMMT</name>
<dbReference type="InterPro" id="IPR029063">
    <property type="entry name" value="SAM-dependent_MTases_sf"/>
</dbReference>
<dbReference type="RefSeq" id="WP_013934495.1">
    <property type="nucleotide sequence ID" value="NC_015709.1"/>
</dbReference>
<comment type="caution">
    <text evidence="2">Lacks conserved residue(s) required for the propagation of feature annotation.</text>
</comment>
<dbReference type="eggNOG" id="COG0132">
    <property type="taxonomic scope" value="Bacteria"/>
</dbReference>
<feature type="domain" description="Methyltransferase" evidence="3">
    <location>
        <begin position="50"/>
        <end position="145"/>
    </location>
</feature>
<dbReference type="EMBL" id="CP002865">
    <property type="protein sequence ID" value="AEI38100.1"/>
    <property type="molecule type" value="Genomic_DNA"/>
</dbReference>
<evidence type="ECO:0000256" key="1">
    <source>
        <dbReference type="ARBA" id="ARBA00022756"/>
    </source>
</evidence>
<dbReference type="GO" id="GO:0009102">
    <property type="term" value="P:biotin biosynthetic process"/>
    <property type="evidence" value="ECO:0007669"/>
    <property type="project" value="UniProtKB-UniRule"/>
</dbReference>
<dbReference type="CDD" id="cd02440">
    <property type="entry name" value="AdoMet_MTases"/>
    <property type="match status" value="1"/>
</dbReference>
<dbReference type="InterPro" id="IPR041698">
    <property type="entry name" value="Methyltransf_25"/>
</dbReference>
<evidence type="ECO:0000259" key="3">
    <source>
        <dbReference type="Pfam" id="PF13649"/>
    </source>
</evidence>
<evidence type="ECO:0000256" key="2">
    <source>
        <dbReference type="HAMAP-Rule" id="MF_00336"/>
    </source>
</evidence>
<dbReference type="NCBIfam" id="TIGR00347">
    <property type="entry name" value="bioD"/>
    <property type="match status" value="1"/>
</dbReference>
<comment type="pathway">
    <text evidence="2">Cofactor biosynthesis; biotin biosynthesis; biotin from 7,8-diaminononanoate: step 1/2.</text>
</comment>
<keyword evidence="2" id="KW-0963">Cytoplasm</keyword>
<keyword evidence="2" id="KW-0460">Magnesium</keyword>
<sequence length="473" mass="52345">MILTRKEKIAACFGKASDYDQAAHIQKEVARRLAGKIKAAFRQKSLPRQILEFGCGTGFLTEQLVKLFPEAHIRVTDLSSDMLDRTKGRLQQSDRRNYLDFQVMDGENPPKDQFYDLICSSLSLQWFTDRRSAMAALIQQLNPDGQLIVSTLCQNSFQEWRDLYAEAGLICPLLDNAPIEVLETDWPLSGQGSWQSEDIIDYPESGFSFLKNLKKIGASLPKEGSSPLSFHQLSQLLKRFDEEKPKITYQIGYGLFRKKNRLGVFVTGTDTGIGKTFTAACLVKAWQARYWKPIQTGLAEEAGDSATVAQLADLPTDHILPPAVALSAPLSPAAAAHLENYSISNDDLRLPKMDNEPLVIEGAGGLMVPITADKMMIDVIKEYGFPAILVARSGLGTINHTLLSLEALRNRDIPIAGVIMCGVLDKANKQAIEFYGKVKVIAEIPFLNIINDHQVSLVAQKIPTLESLLPKNS</sequence>
<dbReference type="Gene3D" id="3.40.50.300">
    <property type="entry name" value="P-loop containing nucleotide triphosphate hydrolases"/>
    <property type="match status" value="1"/>
</dbReference>
<dbReference type="Pfam" id="PF13500">
    <property type="entry name" value="AAA_26"/>
    <property type="match status" value="1"/>
</dbReference>
<dbReference type="PANTHER" id="PTHR43210:SF5">
    <property type="entry name" value="DETHIOBIOTIN SYNTHETASE"/>
    <property type="match status" value="1"/>
</dbReference>
<dbReference type="STRING" id="579138.Zymop_1205"/>
<dbReference type="AlphaFoldDB" id="F8EU79"/>
<dbReference type="GO" id="GO:0000287">
    <property type="term" value="F:magnesium ion binding"/>
    <property type="evidence" value="ECO:0007669"/>
    <property type="project" value="UniProtKB-UniRule"/>
</dbReference>
<dbReference type="Proteomes" id="UP000000491">
    <property type="component" value="Chromosome"/>
</dbReference>
<feature type="binding site" evidence="2">
    <location>
        <begin position="361"/>
        <end position="364"/>
    </location>
    <ligand>
        <name>ATP</name>
        <dbReference type="ChEBI" id="CHEBI:30616"/>
    </ligand>
</feature>
<proteinExistence type="inferred from homology"/>
<evidence type="ECO:0000313" key="5">
    <source>
        <dbReference type="Proteomes" id="UP000000491"/>
    </source>
</evidence>
<comment type="similarity">
    <text evidence="2">Belongs to the dethiobiotin synthetase family.</text>
</comment>
<organism evidence="4 5">
    <name type="scientific">Zymomonas mobilis subsp. pomaceae (strain ATCC 29192 / DSM 22645 / JCM 10191 / CCUG 17912 / NBRC 13757 / NCIMB 11200 / NRRL B-4491 / Barker I)</name>
    <dbReference type="NCBI Taxonomy" id="579138"/>
    <lineage>
        <taxon>Bacteria</taxon>
        <taxon>Pseudomonadati</taxon>
        <taxon>Pseudomonadota</taxon>
        <taxon>Alphaproteobacteria</taxon>
        <taxon>Sphingomonadales</taxon>
        <taxon>Zymomonadaceae</taxon>
        <taxon>Zymomonas</taxon>
    </lineage>
</organism>
<feature type="active site" evidence="2">
    <location>
        <position position="292"/>
    </location>
</feature>
<dbReference type="KEGG" id="zmp:Zymop_1205"/>
<feature type="binding site" evidence="2">
    <location>
        <position position="361"/>
    </location>
    <ligand>
        <name>Mg(2+)</name>
        <dbReference type="ChEBI" id="CHEBI:18420"/>
    </ligand>
</feature>
<dbReference type="InterPro" id="IPR004472">
    <property type="entry name" value="DTB_synth_BioD"/>
</dbReference>
<dbReference type="SUPFAM" id="SSF52540">
    <property type="entry name" value="P-loop containing nucleoside triphosphate hydrolases"/>
    <property type="match status" value="1"/>
</dbReference>
<accession>F8EU79</accession>
<feature type="binding site" evidence="2">
    <location>
        <position position="296"/>
    </location>
    <ligand>
        <name>substrate</name>
    </ligand>
</feature>
<gene>
    <name evidence="2" type="primary">bioD</name>
    <name evidence="4" type="ordered locus">Zymop_1205</name>
</gene>
<keyword evidence="2" id="KW-0547">Nucleotide-binding</keyword>
<dbReference type="HOGENOM" id="CLU_046963_0_0_5"/>
<dbReference type="PANTHER" id="PTHR43210">
    <property type="entry name" value="DETHIOBIOTIN SYNTHETASE"/>
    <property type="match status" value="1"/>
</dbReference>
<dbReference type="eggNOG" id="COG2226">
    <property type="taxonomic scope" value="Bacteria"/>
</dbReference>
<reference evidence="4 5" key="1">
    <citation type="journal article" date="2011" name="J. Bacteriol.">
        <title>Genome sequence of the ethanol-producing Zymomonas mobilis subsp. pomaceae lectotype strain ATCC 29192.</title>
        <authorList>
            <person name="Kouvelis V.N."/>
            <person name="Davenport K.W."/>
            <person name="Brettin T.S."/>
            <person name="Bruce D."/>
            <person name="Detter C."/>
            <person name="Han C.S."/>
            <person name="Nolan M."/>
            <person name="Tapia R."/>
            <person name="Damoulaki A."/>
            <person name="Kyrpides N.C."/>
            <person name="Typas M.A."/>
            <person name="Pappas K.M."/>
        </authorList>
    </citation>
    <scope>NUCLEOTIDE SEQUENCE [LARGE SCALE GENOMIC DNA]</scope>
    <source>
        <strain evidence="5">ATCC 29192 / DSM 22645 / JCM 10191 / CCUG 17912 / NBRC 13757 / NCIMB 11200 / NRRL B-4491 / Barker I</strain>
    </source>
</reference>
<dbReference type="Pfam" id="PF13649">
    <property type="entry name" value="Methyltransf_25"/>
    <property type="match status" value="1"/>
</dbReference>
<comment type="cofactor">
    <cofactor evidence="2">
        <name>Mg(2+)</name>
        <dbReference type="ChEBI" id="CHEBI:18420"/>
    </cofactor>
</comment>
<dbReference type="GO" id="GO:0005524">
    <property type="term" value="F:ATP binding"/>
    <property type="evidence" value="ECO:0007669"/>
    <property type="project" value="UniProtKB-UniRule"/>
</dbReference>
<feature type="binding site" evidence="2">
    <location>
        <begin position="445"/>
        <end position="447"/>
    </location>
    <ligand>
        <name>ATP</name>
        <dbReference type="ChEBI" id="CHEBI:30616"/>
    </ligand>
</feature>
<feature type="binding site" evidence="2">
    <location>
        <begin position="272"/>
        <end position="277"/>
    </location>
    <ligand>
        <name>ATP</name>
        <dbReference type="ChEBI" id="CHEBI:30616"/>
    </ligand>
</feature>
<dbReference type="InterPro" id="IPR027417">
    <property type="entry name" value="P-loop_NTPase"/>
</dbReference>
<comment type="catalytic activity">
    <reaction evidence="2">
        <text>(7R,8S)-7,8-diammoniononanoate + CO2 + ATP = (4R,5S)-dethiobiotin + ADP + phosphate + 3 H(+)</text>
        <dbReference type="Rhea" id="RHEA:15805"/>
        <dbReference type="ChEBI" id="CHEBI:15378"/>
        <dbReference type="ChEBI" id="CHEBI:16526"/>
        <dbReference type="ChEBI" id="CHEBI:30616"/>
        <dbReference type="ChEBI" id="CHEBI:43474"/>
        <dbReference type="ChEBI" id="CHEBI:149469"/>
        <dbReference type="ChEBI" id="CHEBI:149473"/>
        <dbReference type="ChEBI" id="CHEBI:456216"/>
        <dbReference type="EC" id="6.3.3.3"/>
    </reaction>
</comment>
<dbReference type="SUPFAM" id="SSF53335">
    <property type="entry name" value="S-adenosyl-L-methionine-dependent methyltransferases"/>
    <property type="match status" value="1"/>
</dbReference>